<keyword evidence="4 7" id="KW-0863">Zinc-finger</keyword>
<dbReference type="SMART" id="SM00355">
    <property type="entry name" value="ZnF_C2H2"/>
    <property type="match status" value="5"/>
</dbReference>
<gene>
    <name evidence="10" type="ORF">CLF_102657</name>
</gene>
<dbReference type="Gene3D" id="3.30.160.60">
    <property type="entry name" value="Classic Zinc Finger"/>
    <property type="match status" value="2"/>
</dbReference>
<feature type="compositionally biased region" description="Polar residues" evidence="8">
    <location>
        <begin position="80"/>
        <end position="98"/>
    </location>
</feature>
<dbReference type="AlphaFoldDB" id="H2KPV8"/>
<evidence type="ECO:0000256" key="4">
    <source>
        <dbReference type="ARBA" id="ARBA00022771"/>
    </source>
</evidence>
<feature type="domain" description="C2H2-type" evidence="9">
    <location>
        <begin position="237"/>
        <end position="262"/>
    </location>
</feature>
<dbReference type="PANTHER" id="PTHR24376">
    <property type="entry name" value="ZINC FINGER PROTEIN"/>
    <property type="match status" value="1"/>
</dbReference>
<feature type="domain" description="C2H2-type" evidence="9">
    <location>
        <begin position="133"/>
        <end position="156"/>
    </location>
</feature>
<organism evidence="10 11">
    <name type="scientific">Clonorchis sinensis</name>
    <name type="common">Chinese liver fluke</name>
    <dbReference type="NCBI Taxonomy" id="79923"/>
    <lineage>
        <taxon>Eukaryota</taxon>
        <taxon>Metazoa</taxon>
        <taxon>Spiralia</taxon>
        <taxon>Lophotrochozoa</taxon>
        <taxon>Platyhelminthes</taxon>
        <taxon>Trematoda</taxon>
        <taxon>Digenea</taxon>
        <taxon>Opisthorchiida</taxon>
        <taxon>Opisthorchiata</taxon>
        <taxon>Opisthorchiidae</taxon>
        <taxon>Clonorchis</taxon>
    </lineage>
</organism>
<feature type="domain" description="C2H2-type" evidence="9">
    <location>
        <begin position="105"/>
        <end position="132"/>
    </location>
</feature>
<evidence type="ECO:0000313" key="10">
    <source>
        <dbReference type="EMBL" id="GAA35192.2"/>
    </source>
</evidence>
<evidence type="ECO:0000256" key="1">
    <source>
        <dbReference type="ARBA" id="ARBA00004123"/>
    </source>
</evidence>
<reference key="2">
    <citation type="submission" date="2011-10" db="EMBL/GenBank/DDBJ databases">
        <title>The genome and transcriptome sequence of Clonorchis sinensis provide insights into the carcinogenic liver fluke.</title>
        <authorList>
            <person name="Wang X."/>
            <person name="Huang Y."/>
            <person name="Chen W."/>
            <person name="Liu H."/>
            <person name="Guo L."/>
            <person name="Chen Y."/>
            <person name="Luo F."/>
            <person name="Zhou W."/>
            <person name="Sun J."/>
            <person name="Mao Q."/>
            <person name="Liang P."/>
            <person name="Zhou C."/>
            <person name="Tian Y."/>
            <person name="Men J."/>
            <person name="Lv X."/>
            <person name="Huang L."/>
            <person name="Zhou J."/>
            <person name="Hu Y."/>
            <person name="Li R."/>
            <person name="Zhang F."/>
            <person name="Lei H."/>
            <person name="Li X."/>
            <person name="Hu X."/>
            <person name="Liang C."/>
            <person name="Xu J."/>
            <person name="Wu Z."/>
            <person name="Yu X."/>
        </authorList>
    </citation>
    <scope>NUCLEOTIDE SEQUENCE</scope>
    <source>
        <strain>Henan</strain>
    </source>
</reference>
<accession>H2KPV8</accession>
<dbReference type="GO" id="GO:0008270">
    <property type="term" value="F:zinc ion binding"/>
    <property type="evidence" value="ECO:0007669"/>
    <property type="project" value="UniProtKB-KW"/>
</dbReference>
<keyword evidence="2" id="KW-0479">Metal-binding</keyword>
<keyword evidence="11" id="KW-1185">Reference proteome</keyword>
<name>H2KPV8_CLOSI</name>
<keyword evidence="6" id="KW-0539">Nucleus</keyword>
<dbReference type="EMBL" id="DF142938">
    <property type="protein sequence ID" value="GAA35192.2"/>
    <property type="molecule type" value="Genomic_DNA"/>
</dbReference>
<evidence type="ECO:0000313" key="11">
    <source>
        <dbReference type="Proteomes" id="UP000008909"/>
    </source>
</evidence>
<dbReference type="Proteomes" id="UP000008909">
    <property type="component" value="Unassembled WGS sequence"/>
</dbReference>
<proteinExistence type="predicted"/>
<evidence type="ECO:0000256" key="5">
    <source>
        <dbReference type="ARBA" id="ARBA00022833"/>
    </source>
</evidence>
<evidence type="ECO:0000256" key="8">
    <source>
        <dbReference type="SAM" id="MobiDB-lite"/>
    </source>
</evidence>
<evidence type="ECO:0000256" key="3">
    <source>
        <dbReference type="ARBA" id="ARBA00022737"/>
    </source>
</evidence>
<reference evidence="10" key="1">
    <citation type="journal article" date="2011" name="Genome Biol.">
        <title>The draft genome of the carcinogenic human liver fluke Clonorchis sinensis.</title>
        <authorList>
            <person name="Wang X."/>
            <person name="Chen W."/>
            <person name="Huang Y."/>
            <person name="Sun J."/>
            <person name="Men J."/>
            <person name="Liu H."/>
            <person name="Luo F."/>
            <person name="Guo L."/>
            <person name="Lv X."/>
            <person name="Deng C."/>
            <person name="Zhou C."/>
            <person name="Fan Y."/>
            <person name="Li X."/>
            <person name="Huang L."/>
            <person name="Hu Y."/>
            <person name="Liang C."/>
            <person name="Hu X."/>
            <person name="Xu J."/>
            <person name="Yu X."/>
        </authorList>
    </citation>
    <scope>NUCLEOTIDE SEQUENCE [LARGE SCALE GENOMIC DNA]</scope>
    <source>
        <strain evidence="10">Henan</strain>
    </source>
</reference>
<dbReference type="PANTHER" id="PTHR24376:SF235">
    <property type="entry name" value="C2H2-TYPE DOMAIN-CONTAINING PROTEIN"/>
    <property type="match status" value="1"/>
</dbReference>
<evidence type="ECO:0000256" key="6">
    <source>
        <dbReference type="ARBA" id="ARBA00023242"/>
    </source>
</evidence>
<dbReference type="SUPFAM" id="SSF57667">
    <property type="entry name" value="beta-beta-alpha zinc fingers"/>
    <property type="match status" value="3"/>
</dbReference>
<dbReference type="PROSITE" id="PS00028">
    <property type="entry name" value="ZINC_FINGER_C2H2_1"/>
    <property type="match status" value="5"/>
</dbReference>
<dbReference type="Pfam" id="PF00096">
    <property type="entry name" value="zf-C2H2"/>
    <property type="match status" value="4"/>
</dbReference>
<protein>
    <submittedName>
        <fullName evidence="10">Zinc finger protein 629</fullName>
    </submittedName>
</protein>
<dbReference type="GO" id="GO:0005634">
    <property type="term" value="C:nucleus"/>
    <property type="evidence" value="ECO:0007669"/>
    <property type="project" value="UniProtKB-SubCell"/>
</dbReference>
<evidence type="ECO:0000256" key="2">
    <source>
        <dbReference type="ARBA" id="ARBA00022723"/>
    </source>
</evidence>
<sequence length="262" mass="30061">MHPIAFMYWIVYTDSNHSQVICAFILVAELNNLLAEYVPLSVPYNTNKPPTEINANVNVPERLEEKINCNATVPGQNYANHSPVQAATTDSFPNLSKQKGTDKPHKCPLCDRTFRCISVALAHQGTHKSDQILQCDQCRVSYKSLSDLVQHQRIMHRNIFGARTRTSSQQIRESEDNGNPCPDCGRRFTKWNYLLRHRRTAHENLQHYVCEECGKVFKSSTSVHNHIKRTHFMLHRHTCEQCGKTFVNLKGLQKHTSVVHKT</sequence>
<dbReference type="InterPro" id="IPR036236">
    <property type="entry name" value="Znf_C2H2_sf"/>
</dbReference>
<feature type="domain" description="C2H2-type" evidence="9">
    <location>
        <begin position="179"/>
        <end position="207"/>
    </location>
</feature>
<dbReference type="InterPro" id="IPR013087">
    <property type="entry name" value="Znf_C2H2_type"/>
</dbReference>
<evidence type="ECO:0000256" key="7">
    <source>
        <dbReference type="PROSITE-ProRule" id="PRU00042"/>
    </source>
</evidence>
<comment type="subcellular location">
    <subcellularLocation>
        <location evidence="1">Nucleus</location>
    </subcellularLocation>
</comment>
<keyword evidence="5" id="KW-0862">Zinc</keyword>
<evidence type="ECO:0000259" key="9">
    <source>
        <dbReference type="PROSITE" id="PS50157"/>
    </source>
</evidence>
<dbReference type="PROSITE" id="PS50157">
    <property type="entry name" value="ZINC_FINGER_C2H2_2"/>
    <property type="match status" value="5"/>
</dbReference>
<feature type="region of interest" description="Disordered" evidence="8">
    <location>
        <begin position="80"/>
        <end position="102"/>
    </location>
</feature>
<keyword evidence="3" id="KW-0677">Repeat</keyword>
<feature type="domain" description="C2H2-type" evidence="9">
    <location>
        <begin position="208"/>
        <end position="231"/>
    </location>
</feature>